<keyword evidence="2" id="KW-1185">Reference proteome</keyword>
<dbReference type="Proteomes" id="UP000075902">
    <property type="component" value="Unassembled WGS sequence"/>
</dbReference>
<evidence type="ECO:0000313" key="1">
    <source>
        <dbReference type="EnsemblMetazoa" id="AMEC016401-PA"/>
    </source>
</evidence>
<sequence length="116" mass="12499">MFTAVDMALIHFGDRITRFRLQLEKVSCDSFAVLEIVTASTPAPGKTGCLRFAFRCALALGHLAFRAGTGDRVRNGGSSECVHKCCFAIVTGNPKDVATIPLALHKSNNPLNVHAR</sequence>
<dbReference type="VEuPathDB" id="VectorBase:AMEC016401"/>
<reference evidence="1" key="2">
    <citation type="submission" date="2020-05" db="UniProtKB">
        <authorList>
            <consortium name="EnsemblMetazoa"/>
        </authorList>
    </citation>
    <scope>IDENTIFICATION</scope>
    <source>
        <strain evidence="1">CM1001059</strain>
    </source>
</reference>
<dbReference type="EnsemblMetazoa" id="AMEC016401-RA">
    <property type="protein sequence ID" value="AMEC016401-PA"/>
    <property type="gene ID" value="AMEC016401"/>
</dbReference>
<accession>A0A182U9I9</accession>
<dbReference type="AlphaFoldDB" id="A0A182U9I9"/>
<proteinExistence type="predicted"/>
<name>A0A182U9I9_9DIPT</name>
<evidence type="ECO:0000313" key="2">
    <source>
        <dbReference type="Proteomes" id="UP000075902"/>
    </source>
</evidence>
<protein>
    <submittedName>
        <fullName evidence="1">Uncharacterized protein</fullName>
    </submittedName>
</protein>
<organism evidence="1 2">
    <name type="scientific">Anopheles melas</name>
    <dbReference type="NCBI Taxonomy" id="34690"/>
    <lineage>
        <taxon>Eukaryota</taxon>
        <taxon>Metazoa</taxon>
        <taxon>Ecdysozoa</taxon>
        <taxon>Arthropoda</taxon>
        <taxon>Hexapoda</taxon>
        <taxon>Insecta</taxon>
        <taxon>Pterygota</taxon>
        <taxon>Neoptera</taxon>
        <taxon>Endopterygota</taxon>
        <taxon>Diptera</taxon>
        <taxon>Nematocera</taxon>
        <taxon>Culicoidea</taxon>
        <taxon>Culicidae</taxon>
        <taxon>Anophelinae</taxon>
        <taxon>Anopheles</taxon>
    </lineage>
</organism>
<reference evidence="2" key="1">
    <citation type="submission" date="2014-01" db="EMBL/GenBank/DDBJ databases">
        <title>The Genome Sequence of Anopheles melas CM1001059_A (V2).</title>
        <authorList>
            <consortium name="The Broad Institute Genomics Platform"/>
            <person name="Neafsey D.E."/>
            <person name="Besansky N."/>
            <person name="Howell P."/>
            <person name="Walton C."/>
            <person name="Young S.K."/>
            <person name="Zeng Q."/>
            <person name="Gargeya S."/>
            <person name="Fitzgerald M."/>
            <person name="Haas B."/>
            <person name="Abouelleil A."/>
            <person name="Allen A.W."/>
            <person name="Alvarado L."/>
            <person name="Arachchi H.M."/>
            <person name="Berlin A.M."/>
            <person name="Chapman S.B."/>
            <person name="Gainer-Dewar J."/>
            <person name="Goldberg J."/>
            <person name="Griggs A."/>
            <person name="Gujja S."/>
            <person name="Hansen M."/>
            <person name="Howarth C."/>
            <person name="Imamovic A."/>
            <person name="Ireland A."/>
            <person name="Larimer J."/>
            <person name="McCowan C."/>
            <person name="Murphy C."/>
            <person name="Pearson M."/>
            <person name="Poon T.W."/>
            <person name="Priest M."/>
            <person name="Roberts A."/>
            <person name="Saif S."/>
            <person name="Shea T."/>
            <person name="Sisk P."/>
            <person name="Sykes S."/>
            <person name="Wortman J."/>
            <person name="Nusbaum C."/>
            <person name="Birren B."/>
        </authorList>
    </citation>
    <scope>NUCLEOTIDE SEQUENCE [LARGE SCALE GENOMIC DNA]</scope>
    <source>
        <strain evidence="2">CM1001059</strain>
    </source>
</reference>